<keyword evidence="2 8" id="KW-0436">Ligase</keyword>
<dbReference type="Proteomes" id="UP000509414">
    <property type="component" value="Chromosome"/>
</dbReference>
<evidence type="ECO:0000313" key="9">
    <source>
        <dbReference type="Proteomes" id="UP000509414"/>
    </source>
</evidence>
<dbReference type="CDD" id="cd07896">
    <property type="entry name" value="Adenylation_kDNA_ligase_like"/>
    <property type="match status" value="1"/>
</dbReference>
<proteinExistence type="predicted"/>
<dbReference type="SUPFAM" id="SSF50249">
    <property type="entry name" value="Nucleic acid-binding proteins"/>
    <property type="match status" value="1"/>
</dbReference>
<dbReference type="GO" id="GO:0003911">
    <property type="term" value="F:DNA ligase (NAD+) activity"/>
    <property type="evidence" value="ECO:0007669"/>
    <property type="project" value="UniProtKB-EC"/>
</dbReference>
<protein>
    <submittedName>
        <fullName evidence="8">DNA ligase</fullName>
        <ecNumber evidence="8">6.5.1.2</ecNumber>
    </submittedName>
</protein>
<evidence type="ECO:0000256" key="4">
    <source>
        <dbReference type="ARBA" id="ARBA00022763"/>
    </source>
</evidence>
<dbReference type="Gene3D" id="2.40.50.140">
    <property type="entry name" value="Nucleic acid-binding proteins"/>
    <property type="match status" value="1"/>
</dbReference>
<dbReference type="GO" id="GO:0006281">
    <property type="term" value="P:DNA repair"/>
    <property type="evidence" value="ECO:0007669"/>
    <property type="project" value="UniProtKB-KW"/>
</dbReference>
<dbReference type="Pfam" id="PF14743">
    <property type="entry name" value="DNA_ligase_OB_2"/>
    <property type="match status" value="1"/>
</dbReference>
<dbReference type="GO" id="GO:0003910">
    <property type="term" value="F:DNA ligase (ATP) activity"/>
    <property type="evidence" value="ECO:0007669"/>
    <property type="project" value="UniProtKB-EC"/>
</dbReference>
<dbReference type="GO" id="GO:0006310">
    <property type="term" value="P:DNA recombination"/>
    <property type="evidence" value="ECO:0007669"/>
    <property type="project" value="InterPro"/>
</dbReference>
<dbReference type="CDD" id="cd08041">
    <property type="entry name" value="OBF_kDNA_ligase_like"/>
    <property type="match status" value="1"/>
</dbReference>
<dbReference type="PROSITE" id="PS00333">
    <property type="entry name" value="DNA_LIGASE_A2"/>
    <property type="match status" value="1"/>
</dbReference>
<keyword evidence="3" id="KW-0235">DNA replication</keyword>
<feature type="domain" description="ATP-dependent DNA ligase family profile" evidence="7">
    <location>
        <begin position="113"/>
        <end position="187"/>
    </location>
</feature>
<dbReference type="GO" id="GO:0006260">
    <property type="term" value="P:DNA replication"/>
    <property type="evidence" value="ECO:0007669"/>
    <property type="project" value="UniProtKB-KW"/>
</dbReference>
<keyword evidence="9" id="KW-1185">Reference proteome</keyword>
<dbReference type="InterPro" id="IPR050326">
    <property type="entry name" value="NAD_dep_DNA_ligaseB"/>
</dbReference>
<dbReference type="RefSeq" id="WP_240156128.1">
    <property type="nucleotide sequence ID" value="NZ_CP049075.1"/>
</dbReference>
<dbReference type="PANTHER" id="PTHR47810">
    <property type="entry name" value="DNA LIGASE"/>
    <property type="match status" value="1"/>
</dbReference>
<organism evidence="8 9">
    <name type="scientific">Candidatus Campylobacter infans</name>
    <dbReference type="NCBI Taxonomy" id="2561898"/>
    <lineage>
        <taxon>Bacteria</taxon>
        <taxon>Pseudomonadati</taxon>
        <taxon>Campylobacterota</taxon>
        <taxon>Epsilonproteobacteria</taxon>
        <taxon>Campylobacterales</taxon>
        <taxon>Campylobacteraceae</taxon>
        <taxon>Campylobacter</taxon>
    </lineage>
</organism>
<name>A0A7H9CJB6_9BACT</name>
<dbReference type="PANTHER" id="PTHR47810:SF1">
    <property type="entry name" value="DNA LIGASE B"/>
    <property type="match status" value="1"/>
</dbReference>
<sequence length="289" mass="33319">MRYILIFLAPLLLNAAMLLGVYKDQNLSGWVMSEKYDGVRAIWDGKNLKSRNNLKFNQPSFWSADFPPFWLDGELYTKRGDFERISSIVASTDERWKEIVYLIFDVPNVKGDLFERLAVLQDYLNKHQNLKNRIKIIEQIPIKSRAHAFSFLDEISNANGEGVVLRNPKANYENTRSKNILKLKKFYDAECEITAINEGKGKLKGRLGFVLCKDLKSKISFKIGSGFSDDERALCDDFGIKSTEQNKTQAIKSAPKCLKIGDIITYKYQNLTKNKKPRFPVFLRIRNEI</sequence>
<dbReference type="InterPro" id="IPR029319">
    <property type="entry name" value="DNA_ligase_OB"/>
</dbReference>
<evidence type="ECO:0000313" key="8">
    <source>
        <dbReference type="EMBL" id="QLI06213.1"/>
    </source>
</evidence>
<dbReference type="GO" id="GO:0005524">
    <property type="term" value="F:ATP binding"/>
    <property type="evidence" value="ECO:0007669"/>
    <property type="project" value="InterPro"/>
</dbReference>
<dbReference type="PROSITE" id="PS50160">
    <property type="entry name" value="DNA_LIGASE_A3"/>
    <property type="match status" value="1"/>
</dbReference>
<dbReference type="Pfam" id="PF01068">
    <property type="entry name" value="DNA_ligase_A_M"/>
    <property type="match status" value="1"/>
</dbReference>
<gene>
    <name evidence="8" type="primary">lig</name>
    <name evidence="8" type="ORF">CINF_1744</name>
</gene>
<dbReference type="Gene3D" id="3.30.1490.70">
    <property type="match status" value="1"/>
</dbReference>
<dbReference type="EMBL" id="CP049075">
    <property type="protein sequence ID" value="QLI06213.1"/>
    <property type="molecule type" value="Genomic_DNA"/>
</dbReference>
<keyword evidence="4" id="KW-0227">DNA damage</keyword>
<evidence type="ECO:0000256" key="2">
    <source>
        <dbReference type="ARBA" id="ARBA00022598"/>
    </source>
</evidence>
<dbReference type="InterPro" id="IPR016059">
    <property type="entry name" value="DNA_ligase_ATP-dep_CS"/>
</dbReference>
<reference evidence="8 9" key="1">
    <citation type="submission" date="2020-02" db="EMBL/GenBank/DDBJ databases">
        <title>Complete genome sequence of the novel Campylobacter species Candidatus Campylobacter infans.</title>
        <authorList>
            <person name="Duim B."/>
            <person name="Zomer A."/>
            <person name="van der Graaf L."/>
            <person name="Wagenaar J."/>
        </authorList>
    </citation>
    <scope>NUCLEOTIDE SEQUENCE [LARGE SCALE GENOMIC DNA]</scope>
    <source>
        <strain evidence="8 9">19S00001</strain>
    </source>
</reference>
<evidence type="ECO:0000259" key="7">
    <source>
        <dbReference type="PROSITE" id="PS50160"/>
    </source>
</evidence>
<evidence type="ECO:0000256" key="5">
    <source>
        <dbReference type="ARBA" id="ARBA00023204"/>
    </source>
</evidence>
<dbReference type="Gene3D" id="3.30.470.30">
    <property type="entry name" value="DNA ligase/mRNA capping enzyme"/>
    <property type="match status" value="1"/>
</dbReference>
<dbReference type="SUPFAM" id="SSF56091">
    <property type="entry name" value="DNA ligase/mRNA capping enzyme, catalytic domain"/>
    <property type="match status" value="1"/>
</dbReference>
<dbReference type="KEGG" id="cinf:CINF_1744"/>
<evidence type="ECO:0000256" key="3">
    <source>
        <dbReference type="ARBA" id="ARBA00022705"/>
    </source>
</evidence>
<accession>A0A7H9CJB6</accession>
<evidence type="ECO:0000256" key="6">
    <source>
        <dbReference type="ARBA" id="ARBA00034003"/>
    </source>
</evidence>
<dbReference type="InterPro" id="IPR012340">
    <property type="entry name" value="NA-bd_OB-fold"/>
</dbReference>
<comment type="catalytic activity">
    <reaction evidence="6">
        <text>ATP + (deoxyribonucleotide)n-3'-hydroxyl + 5'-phospho-(deoxyribonucleotide)m = (deoxyribonucleotide)n+m + AMP + diphosphate.</text>
        <dbReference type="EC" id="6.5.1.1"/>
    </reaction>
</comment>
<dbReference type="AlphaFoldDB" id="A0A7H9CJB6"/>
<dbReference type="NCBIfam" id="NF006592">
    <property type="entry name" value="PRK09125.1"/>
    <property type="match status" value="1"/>
</dbReference>
<dbReference type="EC" id="6.5.1.2" evidence="8"/>
<comment type="cofactor">
    <cofactor evidence="1">
        <name>a divalent metal cation</name>
        <dbReference type="ChEBI" id="CHEBI:60240"/>
    </cofactor>
</comment>
<evidence type="ECO:0000256" key="1">
    <source>
        <dbReference type="ARBA" id="ARBA00001968"/>
    </source>
</evidence>
<keyword evidence="5" id="KW-0234">DNA repair</keyword>
<dbReference type="InterPro" id="IPR012310">
    <property type="entry name" value="DNA_ligase_ATP-dep_cent"/>
</dbReference>